<keyword evidence="1" id="KW-0645">Protease</keyword>
<dbReference type="InterPro" id="IPR052030">
    <property type="entry name" value="Peptidase_M20/M20A_hydrolases"/>
</dbReference>
<dbReference type="GO" id="GO:0071713">
    <property type="term" value="F:para-aminobenzoyl-glutamate hydrolase activity"/>
    <property type="evidence" value="ECO:0007669"/>
    <property type="project" value="TreeGrafter"/>
</dbReference>
<keyword evidence="2" id="KW-1185">Reference proteome</keyword>
<proteinExistence type="predicted"/>
<evidence type="ECO:0000313" key="1">
    <source>
        <dbReference type="EMBL" id="VTQ82470.1"/>
    </source>
</evidence>
<sequence length="387" mass="43464">MKQKTITYLSTIKEEIFSLSQFVYKNKELPFKEKKTCEYIINLLKKFNFKVEKNFLNINTSFFAQIGEGHPKVCYICKYSASKEGHIYGNNLNAAISIGCALAMQNIISEIGGSITVVGCPGDNFNGAELAIARENTFKDIDIIMCPHVYNETLESGTSCALIPFEITFKSRKTSEEGEISSSTLDACLLTFNILNSLIKNNNNLYSIDGLSINSLDGPYNLHPEASLRFYIRGNTLSNCECLESSIKDILKGLSNILNVDVYTHMFELPCRELLTNKSLSRVFSHNLKECGIIDIDCCRNIPYGLSIGSISHTTPCIYPSISICNSSEDNIQFPSKEFELLTLSDFAKSQCLKIIKSICLTSIDIIEREDLLREMTIEMYDNKKSK</sequence>
<name>A0A4U9R1D3_HATHI</name>
<dbReference type="SUPFAM" id="SSF53187">
    <property type="entry name" value="Zn-dependent exopeptidases"/>
    <property type="match status" value="1"/>
</dbReference>
<keyword evidence="1" id="KW-0121">Carboxypeptidase</keyword>
<dbReference type="KEGG" id="hhw:NCTC503_00192"/>
<organism evidence="1 2">
    <name type="scientific">Hathewaya histolytica</name>
    <name type="common">Clostridium histolyticum</name>
    <dbReference type="NCBI Taxonomy" id="1498"/>
    <lineage>
        <taxon>Bacteria</taxon>
        <taxon>Bacillati</taxon>
        <taxon>Bacillota</taxon>
        <taxon>Clostridia</taxon>
        <taxon>Eubacteriales</taxon>
        <taxon>Clostridiaceae</taxon>
        <taxon>Hathewaya</taxon>
    </lineage>
</organism>
<dbReference type="GO" id="GO:0046657">
    <property type="term" value="P:folic acid catabolic process"/>
    <property type="evidence" value="ECO:0007669"/>
    <property type="project" value="TreeGrafter"/>
</dbReference>
<accession>A0A4U9R1D3</accession>
<dbReference type="Proteomes" id="UP000308489">
    <property type="component" value="Chromosome 1"/>
</dbReference>
<dbReference type="AlphaFoldDB" id="A0A4U9R1D3"/>
<reference evidence="1 2" key="1">
    <citation type="submission" date="2019-05" db="EMBL/GenBank/DDBJ databases">
        <authorList>
            <consortium name="Pathogen Informatics"/>
        </authorList>
    </citation>
    <scope>NUCLEOTIDE SEQUENCE [LARGE SCALE GENOMIC DNA]</scope>
    <source>
        <strain evidence="1 2">NCTC503</strain>
    </source>
</reference>
<protein>
    <submittedName>
        <fullName evidence="1">Metal-dependent amidase/aminoacylase/carboxypeptidase</fullName>
    </submittedName>
</protein>
<evidence type="ECO:0000313" key="2">
    <source>
        <dbReference type="Proteomes" id="UP000308489"/>
    </source>
</evidence>
<dbReference type="OrthoDB" id="9781032at2"/>
<gene>
    <name evidence="1" type="primary">abgB</name>
    <name evidence="1" type="ORF">NCTC503_00192</name>
</gene>
<dbReference type="EMBL" id="LR590481">
    <property type="protein sequence ID" value="VTQ82470.1"/>
    <property type="molecule type" value="Genomic_DNA"/>
</dbReference>
<dbReference type="Gene3D" id="3.30.70.360">
    <property type="match status" value="1"/>
</dbReference>
<keyword evidence="1" id="KW-0378">Hydrolase</keyword>
<dbReference type="PANTHER" id="PTHR30575">
    <property type="entry name" value="PEPTIDASE M20"/>
    <property type="match status" value="1"/>
</dbReference>
<dbReference type="GO" id="GO:0004180">
    <property type="term" value="F:carboxypeptidase activity"/>
    <property type="evidence" value="ECO:0007669"/>
    <property type="project" value="UniProtKB-KW"/>
</dbReference>
<dbReference type="Gene3D" id="3.40.630.10">
    <property type="entry name" value="Zn peptidases"/>
    <property type="match status" value="1"/>
</dbReference>
<dbReference type="GO" id="GO:0016805">
    <property type="term" value="F:dipeptidase activity"/>
    <property type="evidence" value="ECO:0007669"/>
    <property type="project" value="TreeGrafter"/>
</dbReference>
<dbReference type="RefSeq" id="WP_138209016.1">
    <property type="nucleotide sequence ID" value="NZ_CBCRUQ010000010.1"/>
</dbReference>
<dbReference type="PANTHER" id="PTHR30575:SF0">
    <property type="entry name" value="XAA-ARG DIPEPTIDASE"/>
    <property type="match status" value="1"/>
</dbReference>
<dbReference type="GO" id="GO:0005737">
    <property type="term" value="C:cytoplasm"/>
    <property type="evidence" value="ECO:0007669"/>
    <property type="project" value="TreeGrafter"/>
</dbReference>